<dbReference type="InterPro" id="IPR003753">
    <property type="entry name" value="Exonuc_VII_L"/>
</dbReference>
<dbReference type="InterPro" id="IPR025824">
    <property type="entry name" value="OB-fold_nuc-bd_dom"/>
</dbReference>
<protein>
    <submittedName>
        <fullName evidence="7">Exodeoxyribonuclease VII large subunit</fullName>
    </submittedName>
</protein>
<sequence length="418" mass="47063">MEKETITVSQINSYINRKLKTDPNLKNILIKGEISNYKSSFSGHSYFTLKDEKSQIDAVMFKGNKDRFLKFEPENGMKVIVKGKIEVYEKTGKYQLYATKITEDGIGNLHLAYEQLKKKLDKEGLFDNAHKKEIPKYPKIIGVVTAQSGAAIRDIITTIKKRYPVSNILVFSTLVQGDQAAQQIVKQIKYAQEFNIDTLIVGRGGGSIEDLWPFNEEIVAHAIYNCKIPIISAVGHEIDYTISDFVADKRAPTPTGAAVLAVPDINEVKNNLNNLSNRANKNITNRIKQNKTKLTHISEKQILKNPESIYEIKGMGLDNIVNKLHFISKNIINSNKTKLFKLENSIVLKNPIEITKSKRDACLRNIEKLEILNPLLTLKRGYTLAKTNDKVVSSAKDVKTGDQLDIEFDDGIVNTKVI</sequence>
<dbReference type="Pfam" id="PF02601">
    <property type="entry name" value="Exonuc_VII_L"/>
    <property type="match status" value="1"/>
</dbReference>
<dbReference type="NCBIfam" id="TIGR00237">
    <property type="entry name" value="xseA"/>
    <property type="match status" value="1"/>
</dbReference>
<dbReference type="PANTHER" id="PTHR30008">
    <property type="entry name" value="EXODEOXYRIBONUCLEASE 7 LARGE SUBUNIT"/>
    <property type="match status" value="1"/>
</dbReference>
<feature type="domain" description="Exonuclease VII large subunit C-terminal" evidence="5">
    <location>
        <begin position="125"/>
        <end position="415"/>
    </location>
</feature>
<dbReference type="CDD" id="cd04489">
    <property type="entry name" value="ExoVII_LU_OBF"/>
    <property type="match status" value="1"/>
</dbReference>
<dbReference type="GO" id="GO:0009318">
    <property type="term" value="C:exodeoxyribonuclease VII complex"/>
    <property type="evidence" value="ECO:0007669"/>
    <property type="project" value="InterPro"/>
</dbReference>
<keyword evidence="4" id="KW-0269">Exonuclease</keyword>
<dbReference type="HAMAP" id="MF_00378">
    <property type="entry name" value="Exonuc_7_L"/>
    <property type="match status" value="1"/>
</dbReference>
<evidence type="ECO:0000259" key="6">
    <source>
        <dbReference type="Pfam" id="PF13742"/>
    </source>
</evidence>
<organism evidence="7 8">
    <name type="scientific">Methanobrevibacter gottschalkii</name>
    <dbReference type="NCBI Taxonomy" id="190974"/>
    <lineage>
        <taxon>Archaea</taxon>
        <taxon>Methanobacteriati</taxon>
        <taxon>Methanobacteriota</taxon>
        <taxon>Methanomada group</taxon>
        <taxon>Methanobacteria</taxon>
        <taxon>Methanobacteriales</taxon>
        <taxon>Methanobacteriaceae</taxon>
        <taxon>Methanobrevibacter</taxon>
    </lineage>
</organism>
<dbReference type="RefSeq" id="WP_069574789.1">
    <property type="nucleotide sequence ID" value="NZ_FOAK01000004.1"/>
</dbReference>
<dbReference type="STRING" id="190974.SAMN05216439_1389"/>
<name>A0A1H7JDG1_9EURY</name>
<keyword evidence="3" id="KW-0378">Hydrolase</keyword>
<evidence type="ECO:0000256" key="1">
    <source>
        <dbReference type="ARBA" id="ARBA00022490"/>
    </source>
</evidence>
<feature type="domain" description="OB-fold nucleic acid binding" evidence="6">
    <location>
        <begin position="6"/>
        <end position="101"/>
    </location>
</feature>
<evidence type="ECO:0000313" key="7">
    <source>
        <dbReference type="EMBL" id="SEK72492.1"/>
    </source>
</evidence>
<evidence type="ECO:0000313" key="8">
    <source>
        <dbReference type="Proteomes" id="UP000199506"/>
    </source>
</evidence>
<evidence type="ECO:0000259" key="5">
    <source>
        <dbReference type="Pfam" id="PF02601"/>
    </source>
</evidence>
<dbReference type="InterPro" id="IPR020579">
    <property type="entry name" value="Exonuc_VII_lsu_C"/>
</dbReference>
<dbReference type="GO" id="GO:0003676">
    <property type="term" value="F:nucleic acid binding"/>
    <property type="evidence" value="ECO:0007669"/>
    <property type="project" value="InterPro"/>
</dbReference>
<dbReference type="PANTHER" id="PTHR30008:SF0">
    <property type="entry name" value="EXODEOXYRIBONUCLEASE 7 LARGE SUBUNIT"/>
    <property type="match status" value="1"/>
</dbReference>
<dbReference type="Proteomes" id="UP000199506">
    <property type="component" value="Unassembled WGS sequence"/>
</dbReference>
<dbReference type="EMBL" id="FOAK01000004">
    <property type="protein sequence ID" value="SEK72492.1"/>
    <property type="molecule type" value="Genomic_DNA"/>
</dbReference>
<gene>
    <name evidence="7" type="ORF">SAMN05216439_1389</name>
</gene>
<dbReference type="GO" id="GO:0006308">
    <property type="term" value="P:DNA catabolic process"/>
    <property type="evidence" value="ECO:0007669"/>
    <property type="project" value="InterPro"/>
</dbReference>
<reference evidence="7 8" key="1">
    <citation type="submission" date="2016-10" db="EMBL/GenBank/DDBJ databases">
        <authorList>
            <person name="de Groot N.N."/>
        </authorList>
    </citation>
    <scope>NUCLEOTIDE SEQUENCE [LARGE SCALE GENOMIC DNA]</scope>
    <source>
        <strain evidence="7 8">DSM 11978</strain>
    </source>
</reference>
<keyword evidence="1" id="KW-0963">Cytoplasm</keyword>
<evidence type="ECO:0000256" key="4">
    <source>
        <dbReference type="ARBA" id="ARBA00022839"/>
    </source>
</evidence>
<keyword evidence="2" id="KW-0540">Nuclease</keyword>
<dbReference type="AlphaFoldDB" id="A0A1H7JDG1"/>
<evidence type="ECO:0000256" key="2">
    <source>
        <dbReference type="ARBA" id="ARBA00022722"/>
    </source>
</evidence>
<accession>A0A1H7JDG1</accession>
<dbReference type="GO" id="GO:0008855">
    <property type="term" value="F:exodeoxyribonuclease VII activity"/>
    <property type="evidence" value="ECO:0007669"/>
    <property type="project" value="InterPro"/>
</dbReference>
<evidence type="ECO:0000256" key="3">
    <source>
        <dbReference type="ARBA" id="ARBA00022801"/>
    </source>
</evidence>
<proteinExistence type="inferred from homology"/>
<dbReference type="Pfam" id="PF13742">
    <property type="entry name" value="tRNA_anti_2"/>
    <property type="match status" value="1"/>
</dbReference>
<dbReference type="OrthoDB" id="60263at2157"/>